<reference evidence="2 3" key="1">
    <citation type="submission" date="2016-10" db="EMBL/GenBank/DDBJ databases">
        <authorList>
            <person name="de Groot N.N."/>
        </authorList>
    </citation>
    <scope>NUCLEOTIDE SEQUENCE [LARGE SCALE GENOMIC DNA]</scope>
    <source>
        <strain evidence="2 3">DSM 8537</strain>
    </source>
</reference>
<organism evidence="2 3">
    <name type="scientific">Paracoccus aminovorans</name>
    <dbReference type="NCBI Taxonomy" id="34004"/>
    <lineage>
        <taxon>Bacteria</taxon>
        <taxon>Pseudomonadati</taxon>
        <taxon>Pseudomonadota</taxon>
        <taxon>Alphaproteobacteria</taxon>
        <taxon>Rhodobacterales</taxon>
        <taxon>Paracoccaceae</taxon>
        <taxon>Paracoccus</taxon>
    </lineage>
</organism>
<sequence>MSDDGARDDDPLRLESAVAIRAGGFPCSGPASRRPGGGAAEAGAPVSVTVSTLVPERVVLRDEVPGRVAAFRRVEIRPQVGGLILERPVDEGARVAAGDVLFPRFARRS</sequence>
<name>A0A1I3DGE4_9RHOB</name>
<dbReference type="RefSeq" id="WP_074970021.1">
    <property type="nucleotide sequence ID" value="NZ_CBCRYP010000068.1"/>
</dbReference>
<dbReference type="GO" id="GO:0005886">
    <property type="term" value="C:plasma membrane"/>
    <property type="evidence" value="ECO:0007669"/>
    <property type="project" value="TreeGrafter"/>
</dbReference>
<dbReference type="Gene3D" id="2.40.50.100">
    <property type="match status" value="1"/>
</dbReference>
<proteinExistence type="predicted"/>
<gene>
    <name evidence="2" type="ORF">SAMN04488021_13828</name>
</gene>
<dbReference type="PANTHER" id="PTHR30158:SF10">
    <property type="entry name" value="CATION EFFLUX PUMP"/>
    <property type="match status" value="1"/>
</dbReference>
<dbReference type="PANTHER" id="PTHR30158">
    <property type="entry name" value="ACRA/E-RELATED COMPONENT OF DRUG EFFLUX TRANSPORTER"/>
    <property type="match status" value="1"/>
</dbReference>
<dbReference type="AlphaFoldDB" id="A0A1I3DGE4"/>
<dbReference type="EMBL" id="FOPU01000038">
    <property type="protein sequence ID" value="SFH85852.1"/>
    <property type="molecule type" value="Genomic_DNA"/>
</dbReference>
<evidence type="ECO:0000313" key="2">
    <source>
        <dbReference type="EMBL" id="SFH85852.1"/>
    </source>
</evidence>
<dbReference type="Proteomes" id="UP000183635">
    <property type="component" value="Unassembled WGS sequence"/>
</dbReference>
<dbReference type="STRING" id="34004.SAMN04488021_13828"/>
<protein>
    <submittedName>
        <fullName evidence="2">HlyD family secretion protein</fullName>
    </submittedName>
</protein>
<dbReference type="GO" id="GO:0046677">
    <property type="term" value="P:response to antibiotic"/>
    <property type="evidence" value="ECO:0007669"/>
    <property type="project" value="TreeGrafter"/>
</dbReference>
<accession>A0A1I3DGE4</accession>
<dbReference type="SUPFAM" id="SSF111369">
    <property type="entry name" value="HlyD-like secretion proteins"/>
    <property type="match status" value="1"/>
</dbReference>
<evidence type="ECO:0000313" key="3">
    <source>
        <dbReference type="Proteomes" id="UP000183635"/>
    </source>
</evidence>
<feature type="region of interest" description="Disordered" evidence="1">
    <location>
        <begin position="25"/>
        <end position="45"/>
    </location>
</feature>
<keyword evidence="3" id="KW-1185">Reference proteome</keyword>
<evidence type="ECO:0000256" key="1">
    <source>
        <dbReference type="SAM" id="MobiDB-lite"/>
    </source>
</evidence>